<dbReference type="InterPro" id="IPR000086">
    <property type="entry name" value="NUDIX_hydrolase_dom"/>
</dbReference>
<dbReference type="KEGG" id="acek:FLP30_03070"/>
<keyword evidence="2 3" id="KW-0378">Hydrolase</keyword>
<dbReference type="PROSITE" id="PS51462">
    <property type="entry name" value="NUDIX"/>
    <property type="match status" value="1"/>
</dbReference>
<evidence type="ECO:0000256" key="2">
    <source>
        <dbReference type="ARBA" id="ARBA00022801"/>
    </source>
</evidence>
<dbReference type="PRINTS" id="PR00502">
    <property type="entry name" value="NUDIXFAMILY"/>
</dbReference>
<organism evidence="5 6">
    <name type="scientific">Acetobacter vaccinii</name>
    <dbReference type="NCBI Taxonomy" id="2592655"/>
    <lineage>
        <taxon>Bacteria</taxon>
        <taxon>Pseudomonadati</taxon>
        <taxon>Pseudomonadota</taxon>
        <taxon>Alphaproteobacteria</taxon>
        <taxon>Acetobacterales</taxon>
        <taxon>Acetobacteraceae</taxon>
        <taxon>Acetobacter</taxon>
    </lineage>
</organism>
<evidence type="ECO:0000256" key="3">
    <source>
        <dbReference type="RuleBase" id="RU003476"/>
    </source>
</evidence>
<keyword evidence="6" id="KW-1185">Reference proteome</keyword>
<sequence length="141" mass="15252">MPNDNLPRVGCGAAIIQQGKVLLVRRRRAPEAGCWGLPGGKVDPFETIKTAVAREIREELGITIRPETLLCCVDQIDQAAGQHWVALVYRVAQYDGTPTIMEPDALSDMGWFALDTLPTPLTQATQQAVLALATPTGLSRS</sequence>
<proteinExistence type="inferred from homology"/>
<evidence type="ECO:0000313" key="6">
    <source>
        <dbReference type="Proteomes" id="UP000324536"/>
    </source>
</evidence>
<feature type="domain" description="Nudix hydrolase" evidence="4">
    <location>
        <begin position="6"/>
        <end position="135"/>
    </location>
</feature>
<reference evidence="5 6" key="1">
    <citation type="submission" date="2019-09" db="EMBL/GenBank/DDBJ databases">
        <title>Genome sequencing of strain KACC 21233.</title>
        <authorList>
            <person name="Heo J."/>
            <person name="Kim S.-J."/>
            <person name="Kim J.-S."/>
            <person name="Hong S.-B."/>
            <person name="Kwon S.-W."/>
        </authorList>
    </citation>
    <scope>NUCLEOTIDE SEQUENCE [LARGE SCALE GENOMIC DNA]</scope>
    <source>
        <strain evidence="5 6">KACC 21233</strain>
    </source>
</reference>
<dbReference type="Proteomes" id="UP000324536">
    <property type="component" value="Chromosome"/>
</dbReference>
<dbReference type="Gene3D" id="3.90.79.10">
    <property type="entry name" value="Nucleoside Triphosphate Pyrophosphohydrolase"/>
    <property type="match status" value="1"/>
</dbReference>
<name>A0A5C1YMY5_9PROT</name>
<dbReference type="PANTHER" id="PTHR43046:SF14">
    <property type="entry name" value="MUTT_NUDIX FAMILY PROTEIN"/>
    <property type="match status" value="1"/>
</dbReference>
<accession>A0A5C1YMY5</accession>
<evidence type="ECO:0000313" key="5">
    <source>
        <dbReference type="EMBL" id="QEO16858.1"/>
    </source>
</evidence>
<gene>
    <name evidence="5" type="ORF">FLP30_03070</name>
</gene>
<dbReference type="OrthoDB" id="9761969at2"/>
<dbReference type="CDD" id="cd04679">
    <property type="entry name" value="NUDIX_MutT_Nudt1"/>
    <property type="match status" value="1"/>
</dbReference>
<dbReference type="GO" id="GO:0016787">
    <property type="term" value="F:hydrolase activity"/>
    <property type="evidence" value="ECO:0007669"/>
    <property type="project" value="UniProtKB-KW"/>
</dbReference>
<evidence type="ECO:0000256" key="1">
    <source>
        <dbReference type="ARBA" id="ARBA00001946"/>
    </source>
</evidence>
<dbReference type="SUPFAM" id="SSF55811">
    <property type="entry name" value="Nudix"/>
    <property type="match status" value="1"/>
</dbReference>
<protein>
    <submittedName>
        <fullName evidence="5">NUDIX domain-containing protein</fullName>
    </submittedName>
</protein>
<dbReference type="InterPro" id="IPR020084">
    <property type="entry name" value="NUDIX_hydrolase_CS"/>
</dbReference>
<dbReference type="PANTHER" id="PTHR43046">
    <property type="entry name" value="GDP-MANNOSE MANNOSYL HYDROLASE"/>
    <property type="match status" value="1"/>
</dbReference>
<dbReference type="Pfam" id="PF00293">
    <property type="entry name" value="NUDIX"/>
    <property type="match status" value="1"/>
</dbReference>
<evidence type="ECO:0000259" key="4">
    <source>
        <dbReference type="PROSITE" id="PS51462"/>
    </source>
</evidence>
<comment type="cofactor">
    <cofactor evidence="1">
        <name>Mg(2+)</name>
        <dbReference type="ChEBI" id="CHEBI:18420"/>
    </cofactor>
</comment>
<dbReference type="AlphaFoldDB" id="A0A5C1YMY5"/>
<dbReference type="InterPro" id="IPR020476">
    <property type="entry name" value="Nudix_hydrolase"/>
</dbReference>
<dbReference type="InterPro" id="IPR015797">
    <property type="entry name" value="NUDIX_hydrolase-like_dom_sf"/>
</dbReference>
<dbReference type="EMBL" id="CP043506">
    <property type="protein sequence ID" value="QEO16858.1"/>
    <property type="molecule type" value="Genomic_DNA"/>
</dbReference>
<dbReference type="RefSeq" id="WP_149278538.1">
    <property type="nucleotide sequence ID" value="NZ_CP043506.1"/>
</dbReference>
<comment type="similarity">
    <text evidence="3">Belongs to the Nudix hydrolase family.</text>
</comment>
<dbReference type="PROSITE" id="PS00893">
    <property type="entry name" value="NUDIX_BOX"/>
    <property type="match status" value="1"/>
</dbReference>